<name>A0ABW9ZXC7_9BACT</name>
<evidence type="ECO:0000256" key="2">
    <source>
        <dbReference type="ARBA" id="ARBA00022475"/>
    </source>
</evidence>
<keyword evidence="5 7" id="KW-0472">Membrane</keyword>
<reference evidence="8 9" key="1">
    <citation type="submission" date="2020-01" db="EMBL/GenBank/DDBJ databases">
        <title>Genome analysis.</title>
        <authorList>
            <person name="Wu S."/>
            <person name="Wang G."/>
        </authorList>
    </citation>
    <scope>NUCLEOTIDE SEQUENCE [LARGE SCALE GENOMIC DNA]</scope>
    <source>
        <strain evidence="8 9">SYL130</strain>
    </source>
</reference>
<dbReference type="RefSeq" id="WP_161820073.1">
    <property type="nucleotide sequence ID" value="NZ_JAACJS010000015.1"/>
</dbReference>
<dbReference type="Pfam" id="PF03626">
    <property type="entry name" value="COX4_pro"/>
    <property type="match status" value="1"/>
</dbReference>
<keyword evidence="2" id="KW-1003">Cell membrane</keyword>
<dbReference type="InterPro" id="IPR005171">
    <property type="entry name" value="Cyt_c_oxidase_su4_prok"/>
</dbReference>
<comment type="subcellular location">
    <subcellularLocation>
        <location evidence="1">Cell membrane</location>
        <topology evidence="1">Multi-pass membrane protein</topology>
    </subcellularLocation>
</comment>
<proteinExistence type="predicted"/>
<evidence type="ECO:0000256" key="5">
    <source>
        <dbReference type="ARBA" id="ARBA00023136"/>
    </source>
</evidence>
<protein>
    <submittedName>
        <fullName evidence="8">Cytochrome C oxidase subunit IV family protein</fullName>
    </submittedName>
</protein>
<evidence type="ECO:0000256" key="3">
    <source>
        <dbReference type="ARBA" id="ARBA00022692"/>
    </source>
</evidence>
<feature type="transmembrane region" description="Helical" evidence="7">
    <location>
        <begin position="86"/>
        <end position="106"/>
    </location>
</feature>
<feature type="transmembrane region" description="Helical" evidence="7">
    <location>
        <begin position="55"/>
        <end position="74"/>
    </location>
</feature>
<evidence type="ECO:0000256" key="7">
    <source>
        <dbReference type="SAM" id="Phobius"/>
    </source>
</evidence>
<evidence type="ECO:0000313" key="8">
    <source>
        <dbReference type="EMBL" id="NCI51805.1"/>
    </source>
</evidence>
<keyword evidence="3 7" id="KW-0812">Transmembrane</keyword>
<comment type="caution">
    <text evidence="8">The sequence shown here is derived from an EMBL/GenBank/DDBJ whole genome shotgun (WGS) entry which is preliminary data.</text>
</comment>
<dbReference type="EMBL" id="JAACJS010000015">
    <property type="protein sequence ID" value="NCI51805.1"/>
    <property type="molecule type" value="Genomic_DNA"/>
</dbReference>
<accession>A0ABW9ZXC7</accession>
<organism evidence="8 9">
    <name type="scientific">Sediminibacterium roseum</name>
    <dbReference type="NCBI Taxonomy" id="1978412"/>
    <lineage>
        <taxon>Bacteria</taxon>
        <taxon>Pseudomonadati</taxon>
        <taxon>Bacteroidota</taxon>
        <taxon>Chitinophagia</taxon>
        <taxon>Chitinophagales</taxon>
        <taxon>Chitinophagaceae</taxon>
        <taxon>Sediminibacterium</taxon>
    </lineage>
</organism>
<keyword evidence="4 7" id="KW-1133">Transmembrane helix</keyword>
<evidence type="ECO:0000313" key="9">
    <source>
        <dbReference type="Proteomes" id="UP000753802"/>
    </source>
</evidence>
<evidence type="ECO:0000256" key="1">
    <source>
        <dbReference type="ARBA" id="ARBA00004651"/>
    </source>
</evidence>
<keyword evidence="9" id="KW-1185">Reference proteome</keyword>
<evidence type="ECO:0000256" key="6">
    <source>
        <dbReference type="SAM" id="MobiDB-lite"/>
    </source>
</evidence>
<dbReference type="Proteomes" id="UP000753802">
    <property type="component" value="Unassembled WGS sequence"/>
</dbReference>
<feature type="transmembrane region" description="Helical" evidence="7">
    <location>
        <begin position="23"/>
        <end position="43"/>
    </location>
</feature>
<evidence type="ECO:0000256" key="4">
    <source>
        <dbReference type="ARBA" id="ARBA00022989"/>
    </source>
</evidence>
<gene>
    <name evidence="8" type="ORF">GWC95_17905</name>
</gene>
<sequence length="160" mass="18366">MAHTVEHNEHGHQEHSGGGVKEIIKVTIILSVLTIIELILGFWMMGFDHESGMRLAIKGTIIILMLAKAFYIVSYFMHLGHELKNLIMTIVVPLALFIWFIIAFLYDGNSFRHLRNTYDPHFKEQSTIKVEKKEHGAAEKKHEGAAEEKHEDTKHDEAKH</sequence>
<feature type="region of interest" description="Disordered" evidence="6">
    <location>
        <begin position="126"/>
        <end position="160"/>
    </location>
</feature>